<dbReference type="SUPFAM" id="SSF52833">
    <property type="entry name" value="Thioredoxin-like"/>
    <property type="match status" value="1"/>
</dbReference>
<protein>
    <recommendedName>
        <fullName evidence="1">Thioredoxin domain-containing protein</fullName>
    </recommendedName>
</protein>
<dbReference type="InterPro" id="IPR051766">
    <property type="entry name" value="TXND_domain-containing"/>
</dbReference>
<dbReference type="Gene3D" id="3.40.30.10">
    <property type="entry name" value="Glutaredoxin"/>
    <property type="match status" value="1"/>
</dbReference>
<proteinExistence type="predicted"/>
<dbReference type="Pfam" id="PF00085">
    <property type="entry name" value="Thioredoxin"/>
    <property type="match status" value="1"/>
</dbReference>
<reference evidence="2 3" key="2">
    <citation type="submission" date="2013-02" db="EMBL/GenBank/DDBJ databases">
        <title>The Genome Sequence of Plasmodium falciparum Vietnam Oak-Knoll (FVO).</title>
        <authorList>
            <consortium name="The Broad Institute Genome Sequencing Platform"/>
            <consortium name="The Broad Institute Genome Sequencing Center for Infectious Disease"/>
            <person name="Neafsey D."/>
            <person name="Cheeseman I."/>
            <person name="Volkman S."/>
            <person name="Adams J."/>
            <person name="Walker B."/>
            <person name="Young S.K."/>
            <person name="Zeng Q."/>
            <person name="Gargeya S."/>
            <person name="Fitzgerald M."/>
            <person name="Haas B."/>
            <person name="Abouelleil A."/>
            <person name="Alvarado L."/>
            <person name="Arachchi H.M."/>
            <person name="Berlin A.M."/>
            <person name="Chapman S.B."/>
            <person name="Dewar J."/>
            <person name="Goldberg J."/>
            <person name="Griggs A."/>
            <person name="Gujja S."/>
            <person name="Hansen M."/>
            <person name="Howarth C."/>
            <person name="Imamovic A."/>
            <person name="Larimer J."/>
            <person name="McCowan C."/>
            <person name="Murphy C."/>
            <person name="Neiman D."/>
            <person name="Pearson M."/>
            <person name="Priest M."/>
            <person name="Roberts A."/>
            <person name="Saif S."/>
            <person name="Shea T."/>
            <person name="Sisk P."/>
            <person name="Sykes S."/>
            <person name="Wortman J."/>
            <person name="Nusbaum C."/>
            <person name="Birren B."/>
        </authorList>
    </citation>
    <scope>NUCLEOTIDE SEQUENCE [LARGE SCALE GENOMIC DNA]</scope>
    <source>
        <strain evidence="3">Vietnam Oak-Knoll (FVO)</strain>
    </source>
</reference>
<organism evidence="2 3">
    <name type="scientific">Plasmodium falciparum Vietnam Oak-Knoll</name>
    <name type="common">FVO</name>
    <dbReference type="NCBI Taxonomy" id="1036723"/>
    <lineage>
        <taxon>Eukaryota</taxon>
        <taxon>Sar</taxon>
        <taxon>Alveolata</taxon>
        <taxon>Apicomplexa</taxon>
        <taxon>Aconoidasida</taxon>
        <taxon>Haemosporida</taxon>
        <taxon>Plasmodiidae</taxon>
        <taxon>Plasmodium</taxon>
        <taxon>Plasmodium (Laverania)</taxon>
    </lineage>
</organism>
<dbReference type="PANTHER" id="PTHR46135">
    <property type="entry name" value="NME/NM23 FAMILY MEMBER 8"/>
    <property type="match status" value="1"/>
</dbReference>
<dbReference type="PANTHER" id="PTHR46135:SF3">
    <property type="entry name" value="NME_NM23 FAMILY MEMBER 8"/>
    <property type="match status" value="1"/>
</dbReference>
<dbReference type="AlphaFoldDB" id="A0A024V0S8"/>
<feature type="domain" description="Thioredoxin" evidence="1">
    <location>
        <begin position="13"/>
        <end position="104"/>
    </location>
</feature>
<accession>A0A024V0S8</accession>
<reference evidence="2 3" key="1">
    <citation type="submission" date="2013-02" db="EMBL/GenBank/DDBJ databases">
        <title>The Genome Annotation of Plasmodium falciparum Vietnam Oak-Knoll (FVO).</title>
        <authorList>
            <consortium name="The Broad Institute Genome Sequencing Platform"/>
            <consortium name="The Broad Institute Genome Sequencing Center for Infectious Disease"/>
            <person name="Neafsey D."/>
            <person name="Hoffman S."/>
            <person name="Volkman S."/>
            <person name="Rosenthal P."/>
            <person name="Walker B."/>
            <person name="Young S.K."/>
            <person name="Zeng Q."/>
            <person name="Gargeya S."/>
            <person name="Fitzgerald M."/>
            <person name="Haas B."/>
            <person name="Abouelleil A."/>
            <person name="Allen A.W."/>
            <person name="Alvarado L."/>
            <person name="Arachchi H.M."/>
            <person name="Berlin A.M."/>
            <person name="Chapman S.B."/>
            <person name="Gainer-Dewar J."/>
            <person name="Goldberg J."/>
            <person name="Griggs A."/>
            <person name="Gujja S."/>
            <person name="Hansen M."/>
            <person name="Howarth C."/>
            <person name="Imamovic A."/>
            <person name="Ireland A."/>
            <person name="Larimer J."/>
            <person name="McCowan C."/>
            <person name="Murphy C."/>
            <person name="Pearson M."/>
            <person name="Poon T.W."/>
            <person name="Priest M."/>
            <person name="Roberts A."/>
            <person name="Saif S."/>
            <person name="Shea T."/>
            <person name="Sisk P."/>
            <person name="Sykes S."/>
            <person name="Wortman J."/>
            <person name="Nusbaum C."/>
            <person name="Birren B."/>
        </authorList>
    </citation>
    <scope>NUCLEOTIDE SEQUENCE [LARGE SCALE GENOMIC DNA]</scope>
    <source>
        <strain evidence="3">Vietnam Oak-Knoll (FVO)</strain>
    </source>
</reference>
<gene>
    <name evidence="2" type="ORF">PFFVO_05261</name>
</gene>
<dbReference type="InterPro" id="IPR036249">
    <property type="entry name" value="Thioredoxin-like_sf"/>
</dbReference>
<dbReference type="FunFam" id="3.40.30.10:FF:000279">
    <property type="entry name" value="Thioredoxin-like protein 1"/>
    <property type="match status" value="1"/>
</dbReference>
<evidence type="ECO:0000313" key="3">
    <source>
        <dbReference type="Proteomes" id="UP000030690"/>
    </source>
</evidence>
<dbReference type="Proteomes" id="UP000030690">
    <property type="component" value="Unassembled WGS sequence"/>
</dbReference>
<name>A0A024V0S8_PLAFA</name>
<evidence type="ECO:0000313" key="2">
    <source>
        <dbReference type="EMBL" id="ETW15810.1"/>
    </source>
</evidence>
<dbReference type="OrthoDB" id="10263751at2759"/>
<dbReference type="EMBL" id="KI925153">
    <property type="protein sequence ID" value="ETW15810.1"/>
    <property type="molecule type" value="Genomic_DNA"/>
</dbReference>
<dbReference type="SMR" id="A0A024V0S8"/>
<sequence>MKRTDDKIYVDINNEEEYKNLFDDKNDILYIIDIYTRWCGPCIFTFEMINKIYKNNLIFSENVKLFSICAQTVSSLKNYDNNCKPFYIILKNGEIIQQIQGCNIPLIFSFIDEHLMNKKIN</sequence>
<evidence type="ECO:0000259" key="1">
    <source>
        <dbReference type="Pfam" id="PF00085"/>
    </source>
</evidence>
<dbReference type="InterPro" id="IPR013766">
    <property type="entry name" value="Thioredoxin_domain"/>
</dbReference>